<keyword evidence="1" id="KW-0460">Magnesium</keyword>
<dbReference type="InterPro" id="IPR036676">
    <property type="entry name" value="PurM-like_C_sf"/>
</dbReference>
<feature type="binding site" evidence="1">
    <location>
        <position position="253"/>
    </location>
    <ligand>
        <name>Mg(2+)</name>
        <dbReference type="ChEBI" id="CHEBI:18420"/>
        <label>3</label>
    </ligand>
</feature>
<evidence type="ECO:0000259" key="2">
    <source>
        <dbReference type="Pfam" id="PF00586"/>
    </source>
</evidence>
<feature type="binding site" evidence="1">
    <location>
        <position position="47"/>
    </location>
    <ligand>
        <name>Mg(2+)</name>
        <dbReference type="ChEBI" id="CHEBI:18420"/>
        <label>3</label>
    </ligand>
</feature>
<feature type="binding site" evidence="1">
    <location>
        <position position="360"/>
    </location>
    <ligand>
        <name>substrate</name>
    </ligand>
</feature>
<feature type="binding site" evidence="1">
    <location>
        <position position="70"/>
    </location>
    <ligand>
        <name>substrate</name>
    </ligand>
</feature>
<sequence>MQHFPGRCRVRKIGWRLVSRGFTEKELIETLLAGYRSAAPLLGPGDDAGMLSVPDGRLVTTVDTITEDQDFRRVWPCGYRTTGYDVGWKSVAQNLSDINAMGARPTGIVTSLSLPAEIDLGWVASFAAGVSDSIEQLGAHDCAIIGGDVGRGREISVTTTAFGSLDGGEPVLRSGARPGDILAVCGVLGQAAAGVDVLEQATSRSEIQTMPVGDFPSEWPEDVRSAVLGQLRPRPRIGAGAVARASGAHAMLDLSDGLVRDAERIADASGVSIRLESASLEHELRKLHEAAGSTGVDPWKWVLTGGEGFALFAAFDADADLPEDWCFVGRAEPGEAEVRIDERFARDWLAENIGQASSGWDPFR</sequence>
<keyword evidence="1" id="KW-0479">Metal-binding</keyword>
<feature type="binding site" evidence="1">
    <location>
        <position position="63"/>
    </location>
    <ligand>
        <name>Mg(2+)</name>
        <dbReference type="ChEBI" id="CHEBI:18420"/>
        <label>1</label>
    </ligand>
</feature>
<comment type="function">
    <text evidence="1">Catalyzes the ATP-dependent phosphorylation of thiamine-monophosphate (TMP) to form thiamine-pyrophosphate (TPP), the active form of vitamin B1.</text>
</comment>
<evidence type="ECO:0000313" key="3">
    <source>
        <dbReference type="EMBL" id="GHD08191.1"/>
    </source>
</evidence>
<feature type="binding site" evidence="1">
    <location>
        <begin position="147"/>
        <end position="148"/>
    </location>
    <ligand>
        <name>ATP</name>
        <dbReference type="ChEBI" id="CHEBI:30616"/>
    </ligand>
</feature>
<name>A0ABQ3GI36_9MICC</name>
<dbReference type="HAMAP" id="MF_02128">
    <property type="entry name" value="TMP_kinase"/>
    <property type="match status" value="1"/>
</dbReference>
<dbReference type="SUPFAM" id="SSF55326">
    <property type="entry name" value="PurM N-terminal domain-like"/>
    <property type="match status" value="1"/>
</dbReference>
<protein>
    <recommendedName>
        <fullName evidence="1">Thiamine-monophosphate kinase</fullName>
        <shortName evidence="1">TMP kinase</shortName>
        <shortName evidence="1">Thiamine-phosphate kinase</shortName>
        <ecNumber evidence="1">2.7.4.16</ecNumber>
    </recommendedName>
</protein>
<feature type="binding site" evidence="1">
    <location>
        <position position="97"/>
    </location>
    <ligand>
        <name>Mg(2+)</name>
        <dbReference type="ChEBI" id="CHEBI:18420"/>
        <label>2</label>
    </ligand>
</feature>
<feature type="binding site" evidence="1">
    <location>
        <position position="61"/>
    </location>
    <ligand>
        <name>Mg(2+)</name>
        <dbReference type="ChEBI" id="CHEBI:18420"/>
        <label>4</label>
    </ligand>
</feature>
<dbReference type="InterPro" id="IPR006283">
    <property type="entry name" value="ThiL-like"/>
</dbReference>
<dbReference type="InterPro" id="IPR016188">
    <property type="entry name" value="PurM-like_N"/>
</dbReference>
<dbReference type="EC" id="2.7.4.16" evidence="1"/>
<dbReference type="SUPFAM" id="SSF56042">
    <property type="entry name" value="PurM C-terminal domain-like"/>
    <property type="match status" value="1"/>
</dbReference>
<accession>A0ABQ3GI36</accession>
<feature type="binding site" evidence="1">
    <location>
        <position position="148"/>
    </location>
    <ligand>
        <name>Mg(2+)</name>
        <dbReference type="ChEBI" id="CHEBI:18420"/>
        <label>1</label>
    </ligand>
</feature>
<feature type="domain" description="PurM-like N-terminal" evidence="2">
    <location>
        <begin position="45"/>
        <end position="164"/>
    </location>
</feature>
<keyword evidence="1" id="KW-0784">Thiamine biosynthesis</keyword>
<feature type="binding site" evidence="1">
    <location>
        <position position="256"/>
    </location>
    <ligand>
        <name>Mg(2+)</name>
        <dbReference type="ChEBI" id="CHEBI:18420"/>
        <label>5</label>
    </ligand>
</feature>
<dbReference type="Gene3D" id="3.30.1330.10">
    <property type="entry name" value="PurM-like, N-terminal domain"/>
    <property type="match status" value="1"/>
</dbReference>
<dbReference type="CDD" id="cd02194">
    <property type="entry name" value="ThiL"/>
    <property type="match status" value="1"/>
</dbReference>
<dbReference type="NCBIfam" id="TIGR01379">
    <property type="entry name" value="thiL"/>
    <property type="match status" value="1"/>
</dbReference>
<comment type="catalytic activity">
    <reaction evidence="1">
        <text>thiamine phosphate + ATP = thiamine diphosphate + ADP</text>
        <dbReference type="Rhea" id="RHEA:15913"/>
        <dbReference type="ChEBI" id="CHEBI:30616"/>
        <dbReference type="ChEBI" id="CHEBI:37575"/>
        <dbReference type="ChEBI" id="CHEBI:58937"/>
        <dbReference type="ChEBI" id="CHEBI:456216"/>
        <dbReference type="EC" id="2.7.4.16"/>
    </reaction>
</comment>
<feature type="binding site" evidence="1">
    <location>
        <position position="47"/>
    </location>
    <ligand>
        <name>Mg(2+)</name>
        <dbReference type="ChEBI" id="CHEBI:18420"/>
        <label>4</label>
    </ligand>
</feature>
<dbReference type="InterPro" id="IPR036921">
    <property type="entry name" value="PurM-like_N_sf"/>
</dbReference>
<keyword evidence="1" id="KW-0067">ATP-binding</keyword>
<comment type="similarity">
    <text evidence="1">Belongs to the thiamine-monophosphate kinase family.</text>
</comment>
<keyword evidence="1" id="KW-0808">Transferase</keyword>
<evidence type="ECO:0000256" key="1">
    <source>
        <dbReference type="HAMAP-Rule" id="MF_02128"/>
    </source>
</evidence>
<gene>
    <name evidence="1 3" type="primary">thiL</name>
    <name evidence="3" type="ORF">GCM10008096_19590</name>
</gene>
<dbReference type="PANTHER" id="PTHR30270">
    <property type="entry name" value="THIAMINE-MONOPHOSPHATE KINASE"/>
    <property type="match status" value="1"/>
</dbReference>
<reference evidence="4" key="1">
    <citation type="journal article" date="2019" name="Int. J. Syst. Evol. Microbiol.">
        <title>The Global Catalogue of Microorganisms (GCM) 10K type strain sequencing project: providing services to taxonomists for standard genome sequencing and annotation.</title>
        <authorList>
            <consortium name="The Broad Institute Genomics Platform"/>
            <consortium name="The Broad Institute Genome Sequencing Center for Infectious Disease"/>
            <person name="Wu L."/>
            <person name="Ma J."/>
        </authorList>
    </citation>
    <scope>NUCLEOTIDE SEQUENCE [LARGE SCALE GENOMIC DNA]</scope>
    <source>
        <strain evidence="4">KCTC 19466</strain>
    </source>
</reference>
<evidence type="ECO:0000313" key="4">
    <source>
        <dbReference type="Proteomes" id="UP000642819"/>
    </source>
</evidence>
<dbReference type="EMBL" id="BMXK01000008">
    <property type="protein sequence ID" value="GHD08191.1"/>
    <property type="molecule type" value="Genomic_DNA"/>
</dbReference>
<comment type="miscellaneous">
    <text evidence="1">Reaction mechanism of ThiL seems to utilize a direct, inline transfer of the gamma-phosphate of ATP to TMP rather than a phosphorylated enzyme intermediate.</text>
</comment>
<feature type="binding site" evidence="1">
    <location>
        <position position="97"/>
    </location>
    <ligand>
        <name>Mg(2+)</name>
        <dbReference type="ChEBI" id="CHEBI:18420"/>
        <label>4</label>
    </ligand>
</feature>
<feature type="binding site" evidence="1">
    <location>
        <position position="255"/>
    </location>
    <ligand>
        <name>ATP</name>
        <dbReference type="ChEBI" id="CHEBI:30616"/>
    </ligand>
</feature>
<feature type="binding site" evidence="1">
    <location>
        <position position="63"/>
    </location>
    <ligand>
        <name>Mg(2+)</name>
        <dbReference type="ChEBI" id="CHEBI:18420"/>
        <label>2</label>
    </ligand>
</feature>
<dbReference type="Proteomes" id="UP000642819">
    <property type="component" value="Unassembled WGS sequence"/>
</dbReference>
<comment type="caution">
    <text evidence="1">Lacks conserved residue(s) required for the propagation of feature annotation.</text>
</comment>
<organism evidence="3 4">
    <name type="scientific">Zhihengliuella salsuginis</name>
    <dbReference type="NCBI Taxonomy" id="578222"/>
    <lineage>
        <taxon>Bacteria</taxon>
        <taxon>Bacillati</taxon>
        <taxon>Actinomycetota</taxon>
        <taxon>Actinomycetes</taxon>
        <taxon>Micrococcales</taxon>
        <taxon>Micrococcaceae</taxon>
        <taxon>Zhihengliuella</taxon>
    </lineage>
</organism>
<feature type="binding site" evidence="1">
    <location>
        <position position="173"/>
    </location>
    <ligand>
        <name>ATP</name>
        <dbReference type="ChEBI" id="CHEBI:30616"/>
    </ligand>
</feature>
<dbReference type="PANTHER" id="PTHR30270:SF0">
    <property type="entry name" value="THIAMINE-MONOPHOSPHATE KINASE"/>
    <property type="match status" value="1"/>
</dbReference>
<comment type="caution">
    <text evidence="3">The sequence shown here is derived from an EMBL/GenBank/DDBJ whole genome shotgun (WGS) entry which is preliminary data.</text>
</comment>
<keyword evidence="1" id="KW-0547">Nucleotide-binding</keyword>
<keyword evidence="1 3" id="KW-0418">Kinase</keyword>
<feature type="binding site" evidence="1">
    <location>
        <position position="307"/>
    </location>
    <ligand>
        <name>substrate</name>
    </ligand>
</feature>
<feature type="binding site" evidence="1">
    <location>
        <position position="97"/>
    </location>
    <ligand>
        <name>Mg(2+)</name>
        <dbReference type="ChEBI" id="CHEBI:18420"/>
        <label>3</label>
    </ligand>
</feature>
<keyword evidence="4" id="KW-1185">Reference proteome</keyword>
<dbReference type="GO" id="GO:0016301">
    <property type="term" value="F:kinase activity"/>
    <property type="evidence" value="ECO:0007669"/>
    <property type="project" value="UniProtKB-KW"/>
</dbReference>
<dbReference type="Pfam" id="PF00586">
    <property type="entry name" value="AIRS"/>
    <property type="match status" value="1"/>
</dbReference>
<dbReference type="PIRSF" id="PIRSF005303">
    <property type="entry name" value="Thiam_monoph_kin"/>
    <property type="match status" value="1"/>
</dbReference>
<proteinExistence type="inferred from homology"/>
<dbReference type="Gene3D" id="3.90.650.10">
    <property type="entry name" value="PurM-like C-terminal domain"/>
    <property type="match status" value="1"/>
</dbReference>
<comment type="pathway">
    <text evidence="1">Cofactor biosynthesis; thiamine diphosphate biosynthesis; thiamine diphosphate from thiamine phosphate: step 1/1.</text>
</comment>